<comment type="caution">
    <text evidence="5">The sequence shown here is derived from an EMBL/GenBank/DDBJ whole genome shotgun (WGS) entry which is preliminary data.</text>
</comment>
<comment type="similarity">
    <text evidence="2">Belongs to the UTP11 family.</text>
</comment>
<sequence length="156" mass="17961">MVSFGFWEITTTIGGNMGFSRSARTTSSEPGHSTRVKKFPFCVAFSYKLKEKVAFRNPYEFYFKMINTKVTDGVHRTRPESLANSYSQEELMLMKTQDAGYILQKVQSERKVLGFAFLVHAESRKLRYVLHSLDTDLKNKHIYFAEDRFGGSQECG</sequence>
<evidence type="ECO:0000313" key="6">
    <source>
        <dbReference type="Proteomes" id="UP000652761"/>
    </source>
</evidence>
<dbReference type="PANTHER" id="PTHR12838:SF0">
    <property type="entry name" value="U3 SMALL NUCLEOLAR RNA-ASSOCIATED PROTEIN 11-RELATED"/>
    <property type="match status" value="1"/>
</dbReference>
<accession>A0A843UXU6</accession>
<dbReference type="PANTHER" id="PTHR12838">
    <property type="entry name" value="U3 SMALL NUCLEOLAR RNA-ASSOCIATED PROTEIN 11"/>
    <property type="match status" value="1"/>
</dbReference>
<dbReference type="GO" id="GO:0032040">
    <property type="term" value="C:small-subunit processome"/>
    <property type="evidence" value="ECO:0007669"/>
    <property type="project" value="InterPro"/>
</dbReference>
<keyword evidence="4" id="KW-0539">Nucleus</keyword>
<keyword evidence="3" id="KW-0698">rRNA processing</keyword>
<dbReference type="GO" id="GO:0006364">
    <property type="term" value="P:rRNA processing"/>
    <property type="evidence" value="ECO:0007669"/>
    <property type="project" value="UniProtKB-KW"/>
</dbReference>
<dbReference type="AlphaFoldDB" id="A0A843UXU6"/>
<dbReference type="Pfam" id="PF03998">
    <property type="entry name" value="Utp11"/>
    <property type="match status" value="1"/>
</dbReference>
<dbReference type="InterPro" id="IPR007144">
    <property type="entry name" value="SSU_processome_Utp11"/>
</dbReference>
<keyword evidence="6" id="KW-1185">Reference proteome</keyword>
<evidence type="ECO:0000256" key="4">
    <source>
        <dbReference type="ARBA" id="ARBA00023242"/>
    </source>
</evidence>
<proteinExistence type="inferred from homology"/>
<protein>
    <submittedName>
        <fullName evidence="5">Uncharacterized protein</fullName>
    </submittedName>
</protein>
<gene>
    <name evidence="5" type="ORF">Taro_018965</name>
</gene>
<dbReference type="Proteomes" id="UP000652761">
    <property type="component" value="Unassembled WGS sequence"/>
</dbReference>
<name>A0A843UXU6_COLES</name>
<evidence type="ECO:0000256" key="2">
    <source>
        <dbReference type="ARBA" id="ARBA00008105"/>
    </source>
</evidence>
<evidence type="ECO:0000313" key="5">
    <source>
        <dbReference type="EMBL" id="MQL86434.1"/>
    </source>
</evidence>
<dbReference type="OrthoDB" id="29058at2759"/>
<comment type="subcellular location">
    <subcellularLocation>
        <location evidence="1">Nucleus</location>
        <location evidence="1">Nucleolus</location>
    </subcellularLocation>
</comment>
<evidence type="ECO:0000256" key="1">
    <source>
        <dbReference type="ARBA" id="ARBA00004604"/>
    </source>
</evidence>
<dbReference type="EMBL" id="NMUH01000899">
    <property type="protein sequence ID" value="MQL86434.1"/>
    <property type="molecule type" value="Genomic_DNA"/>
</dbReference>
<organism evidence="5 6">
    <name type="scientific">Colocasia esculenta</name>
    <name type="common">Wild taro</name>
    <name type="synonym">Arum esculentum</name>
    <dbReference type="NCBI Taxonomy" id="4460"/>
    <lineage>
        <taxon>Eukaryota</taxon>
        <taxon>Viridiplantae</taxon>
        <taxon>Streptophyta</taxon>
        <taxon>Embryophyta</taxon>
        <taxon>Tracheophyta</taxon>
        <taxon>Spermatophyta</taxon>
        <taxon>Magnoliopsida</taxon>
        <taxon>Liliopsida</taxon>
        <taxon>Araceae</taxon>
        <taxon>Aroideae</taxon>
        <taxon>Colocasieae</taxon>
        <taxon>Colocasia</taxon>
    </lineage>
</organism>
<reference evidence="5" key="1">
    <citation type="submission" date="2017-07" db="EMBL/GenBank/DDBJ databases">
        <title>Taro Niue Genome Assembly and Annotation.</title>
        <authorList>
            <person name="Atibalentja N."/>
            <person name="Keating K."/>
            <person name="Fields C.J."/>
        </authorList>
    </citation>
    <scope>NUCLEOTIDE SEQUENCE</scope>
    <source>
        <strain evidence="5">Niue_2</strain>
        <tissue evidence="5">Leaf</tissue>
    </source>
</reference>
<evidence type="ECO:0000256" key="3">
    <source>
        <dbReference type="ARBA" id="ARBA00022552"/>
    </source>
</evidence>